<proteinExistence type="predicted"/>
<dbReference type="Proteomes" id="UP000030765">
    <property type="component" value="Unassembled WGS sequence"/>
</dbReference>
<dbReference type="EMBL" id="KE525302">
    <property type="protein sequence ID" value="KFB45324.1"/>
    <property type="molecule type" value="Genomic_DNA"/>
</dbReference>
<reference evidence="2 4" key="1">
    <citation type="journal article" date="2014" name="BMC Genomics">
        <title>Genome sequence of Anopheles sinensis provides insight into genetics basis of mosquito competence for malaria parasites.</title>
        <authorList>
            <person name="Zhou D."/>
            <person name="Zhang D."/>
            <person name="Ding G."/>
            <person name="Shi L."/>
            <person name="Hou Q."/>
            <person name="Ye Y."/>
            <person name="Xu Y."/>
            <person name="Zhou H."/>
            <person name="Xiong C."/>
            <person name="Li S."/>
            <person name="Yu J."/>
            <person name="Hong S."/>
            <person name="Yu X."/>
            <person name="Zou P."/>
            <person name="Chen C."/>
            <person name="Chang X."/>
            <person name="Wang W."/>
            <person name="Lv Y."/>
            <person name="Sun Y."/>
            <person name="Ma L."/>
            <person name="Shen B."/>
            <person name="Zhu C."/>
        </authorList>
    </citation>
    <scope>NUCLEOTIDE SEQUENCE [LARGE SCALE GENOMIC DNA]</scope>
</reference>
<dbReference type="STRING" id="74873.A0A084W530"/>
<dbReference type="VEuPathDB" id="VectorBase:ASIC013272"/>
<dbReference type="InterPro" id="IPR015915">
    <property type="entry name" value="Kelch-typ_b-propeller"/>
</dbReference>
<name>A0A084W530_ANOSI</name>
<keyword evidence="4" id="KW-1185">Reference proteome</keyword>
<feature type="region of interest" description="Disordered" evidence="1">
    <location>
        <begin position="45"/>
        <end position="78"/>
    </location>
</feature>
<dbReference type="VEuPathDB" id="VectorBase:ASIS008534"/>
<gene>
    <name evidence="2" type="ORF">ZHAS_00013272</name>
</gene>
<evidence type="ECO:0000256" key="1">
    <source>
        <dbReference type="SAM" id="MobiDB-lite"/>
    </source>
</evidence>
<feature type="compositionally biased region" description="Low complexity" evidence="1">
    <location>
        <begin position="51"/>
        <end position="78"/>
    </location>
</feature>
<sequence length="78" mass="7758">MRSESYDAETNEWTQISPVNYSRAGACVVAIPNSATGAVPSAQTAIAPGGNPASPSNAIASTSTPSTSTTVANNSTTV</sequence>
<evidence type="ECO:0000313" key="3">
    <source>
        <dbReference type="EnsemblMetazoa" id="ASIC013272-PA"/>
    </source>
</evidence>
<dbReference type="OrthoDB" id="45365at2759"/>
<dbReference type="AlphaFoldDB" id="A0A084W530"/>
<dbReference type="EMBL" id="ATLV01020467">
    <property type="status" value="NOT_ANNOTATED_CDS"/>
    <property type="molecule type" value="Genomic_DNA"/>
</dbReference>
<evidence type="ECO:0000313" key="2">
    <source>
        <dbReference type="EMBL" id="KFB45324.1"/>
    </source>
</evidence>
<accession>A0A084W530</accession>
<organism evidence="2">
    <name type="scientific">Anopheles sinensis</name>
    <name type="common">Mosquito</name>
    <dbReference type="NCBI Taxonomy" id="74873"/>
    <lineage>
        <taxon>Eukaryota</taxon>
        <taxon>Metazoa</taxon>
        <taxon>Ecdysozoa</taxon>
        <taxon>Arthropoda</taxon>
        <taxon>Hexapoda</taxon>
        <taxon>Insecta</taxon>
        <taxon>Pterygota</taxon>
        <taxon>Neoptera</taxon>
        <taxon>Endopterygota</taxon>
        <taxon>Diptera</taxon>
        <taxon>Nematocera</taxon>
        <taxon>Culicoidea</taxon>
        <taxon>Culicidae</taxon>
        <taxon>Anophelinae</taxon>
        <taxon>Anopheles</taxon>
    </lineage>
</organism>
<reference evidence="3" key="2">
    <citation type="submission" date="2020-05" db="UniProtKB">
        <authorList>
            <consortium name="EnsemblMetazoa"/>
        </authorList>
    </citation>
    <scope>IDENTIFICATION</scope>
</reference>
<protein>
    <submittedName>
        <fullName evidence="2">AGAP001513-PA-like protein</fullName>
    </submittedName>
</protein>
<dbReference type="EnsemblMetazoa" id="ASIC013272-RA">
    <property type="protein sequence ID" value="ASIC013272-PA"/>
    <property type="gene ID" value="ASIC013272"/>
</dbReference>
<evidence type="ECO:0000313" key="4">
    <source>
        <dbReference type="Proteomes" id="UP000030765"/>
    </source>
</evidence>
<dbReference type="SUPFAM" id="SSF117281">
    <property type="entry name" value="Kelch motif"/>
    <property type="match status" value="1"/>
</dbReference>